<protein>
    <recommendedName>
        <fullName evidence="1">FBA domain-containing protein</fullName>
    </recommendedName>
</protein>
<dbReference type="SUPFAM" id="SSF49785">
    <property type="entry name" value="Galactose-binding domain-like"/>
    <property type="match status" value="2"/>
</dbReference>
<dbReference type="FunFam" id="2.60.120.260:FF:000012">
    <property type="entry name" value="F-box only protein 2"/>
    <property type="match status" value="2"/>
</dbReference>
<evidence type="ECO:0000259" key="1">
    <source>
        <dbReference type="PROSITE" id="PS51114"/>
    </source>
</evidence>
<feature type="domain" description="FBA" evidence="1">
    <location>
        <begin position="1"/>
        <end position="184"/>
    </location>
</feature>
<dbReference type="InterPro" id="IPR039752">
    <property type="entry name" value="F-box_only"/>
</dbReference>
<dbReference type="EMBL" id="JAEAOA010000326">
    <property type="protein sequence ID" value="KAK3591270.1"/>
    <property type="molecule type" value="Genomic_DNA"/>
</dbReference>
<dbReference type="Pfam" id="PF04300">
    <property type="entry name" value="FBA"/>
    <property type="match status" value="2"/>
</dbReference>
<keyword evidence="3" id="KW-1185">Reference proteome</keyword>
<dbReference type="AlphaFoldDB" id="A0AAE0VW60"/>
<dbReference type="InterPro" id="IPR007397">
    <property type="entry name" value="F-box-assoc_dom"/>
</dbReference>
<dbReference type="PROSITE" id="PS51114">
    <property type="entry name" value="FBA"/>
    <property type="match status" value="2"/>
</dbReference>
<dbReference type="GO" id="GO:0006516">
    <property type="term" value="P:glycoprotein catabolic process"/>
    <property type="evidence" value="ECO:0007669"/>
    <property type="project" value="TreeGrafter"/>
</dbReference>
<dbReference type="GO" id="GO:0036503">
    <property type="term" value="P:ERAD pathway"/>
    <property type="evidence" value="ECO:0007669"/>
    <property type="project" value="TreeGrafter"/>
</dbReference>
<dbReference type="InterPro" id="IPR008979">
    <property type="entry name" value="Galactose-bd-like_sf"/>
</dbReference>
<feature type="domain" description="FBA" evidence="1">
    <location>
        <begin position="194"/>
        <end position="376"/>
    </location>
</feature>
<proteinExistence type="predicted"/>
<dbReference type="GO" id="GO:0005737">
    <property type="term" value="C:cytoplasm"/>
    <property type="evidence" value="ECO:0007669"/>
    <property type="project" value="TreeGrafter"/>
</dbReference>
<dbReference type="Gene3D" id="2.60.120.260">
    <property type="entry name" value="Galactose-binding domain-like"/>
    <property type="match status" value="2"/>
</dbReference>
<gene>
    <name evidence="2" type="ORF">CHS0354_004316</name>
</gene>
<dbReference type="SMART" id="SM01198">
    <property type="entry name" value="FBA"/>
    <property type="match status" value="2"/>
</dbReference>
<name>A0AAE0VW60_9BIVA</name>
<dbReference type="PANTHER" id="PTHR12125">
    <property type="entry name" value="F-BOX ONLY PROTEIN 6-LIKE PROTEIN"/>
    <property type="match status" value="1"/>
</dbReference>
<dbReference type="GO" id="GO:0061630">
    <property type="term" value="F:ubiquitin protein ligase activity"/>
    <property type="evidence" value="ECO:0007669"/>
    <property type="project" value="TreeGrafter"/>
</dbReference>
<sequence length="389" mass="43737">MASHKKQDYGKNLLRNNNALKGLEHWEILEQGGDGFQVEESPQGSKPISDFIKHKRDGSCWATSHGLCEKRQIVDLKEAGYDDALMDEKKPPIRVREWYCSRSDCGCEYHVCVRLLNAEKEELDKWEFTDTKDAGSDWIKVKKIFIDYPTGVRYIEFKHGGKDTQCWAGHFGVKLAMPGVFVDVKKKSTSRGKRSASGKSDRNLIKNTCACDGCDFWEVTENGGDGFAVEDEPQGSAPIKKFDTNLPEDAKCWTTSYGMCKKKVLIDLNAEGLDGNLIDEKRPNIQISEWYASRNDCGCEYNIKVGLLNDSKEEVDKWEFSDTKEPGTDWYQASHTFSDYGPGVRFIEYTHGGKDTKCWAGHYGVKITGSSVVVAIEDKSSTSSSSDED</sequence>
<reference evidence="2" key="1">
    <citation type="journal article" date="2021" name="Genome Biol. Evol.">
        <title>A High-Quality Reference Genome for a Parasitic Bivalve with Doubly Uniparental Inheritance (Bivalvia: Unionida).</title>
        <authorList>
            <person name="Smith C.H."/>
        </authorList>
    </citation>
    <scope>NUCLEOTIDE SEQUENCE</scope>
    <source>
        <strain evidence="2">CHS0354</strain>
    </source>
</reference>
<accession>A0AAE0VW60</accession>
<dbReference type="GO" id="GO:0019005">
    <property type="term" value="C:SCF ubiquitin ligase complex"/>
    <property type="evidence" value="ECO:0007669"/>
    <property type="project" value="TreeGrafter"/>
</dbReference>
<dbReference type="PANTHER" id="PTHR12125:SF5">
    <property type="entry name" value="F-BOX DOMAIN-CONTAINING PROTEIN"/>
    <property type="match status" value="1"/>
</dbReference>
<dbReference type="Proteomes" id="UP001195483">
    <property type="component" value="Unassembled WGS sequence"/>
</dbReference>
<evidence type="ECO:0000313" key="3">
    <source>
        <dbReference type="Proteomes" id="UP001195483"/>
    </source>
</evidence>
<evidence type="ECO:0000313" key="2">
    <source>
        <dbReference type="EMBL" id="KAK3591270.1"/>
    </source>
</evidence>
<dbReference type="GO" id="GO:0031146">
    <property type="term" value="P:SCF-dependent proteasomal ubiquitin-dependent protein catabolic process"/>
    <property type="evidence" value="ECO:0007669"/>
    <property type="project" value="TreeGrafter"/>
</dbReference>
<comment type="caution">
    <text evidence="2">The sequence shown here is derived from an EMBL/GenBank/DDBJ whole genome shotgun (WGS) entry which is preliminary data.</text>
</comment>
<organism evidence="2 3">
    <name type="scientific">Potamilus streckersoni</name>
    <dbReference type="NCBI Taxonomy" id="2493646"/>
    <lineage>
        <taxon>Eukaryota</taxon>
        <taxon>Metazoa</taxon>
        <taxon>Spiralia</taxon>
        <taxon>Lophotrochozoa</taxon>
        <taxon>Mollusca</taxon>
        <taxon>Bivalvia</taxon>
        <taxon>Autobranchia</taxon>
        <taxon>Heteroconchia</taxon>
        <taxon>Palaeoheterodonta</taxon>
        <taxon>Unionida</taxon>
        <taxon>Unionoidea</taxon>
        <taxon>Unionidae</taxon>
        <taxon>Ambleminae</taxon>
        <taxon>Lampsilini</taxon>
        <taxon>Potamilus</taxon>
    </lineage>
</organism>
<reference evidence="2" key="2">
    <citation type="journal article" date="2021" name="Genome Biol. Evol.">
        <title>Developing a high-quality reference genome for a parasitic bivalve with doubly uniparental inheritance (Bivalvia: Unionida).</title>
        <authorList>
            <person name="Smith C.H."/>
        </authorList>
    </citation>
    <scope>NUCLEOTIDE SEQUENCE</scope>
    <source>
        <strain evidence="2">CHS0354</strain>
        <tissue evidence="2">Mantle</tissue>
    </source>
</reference>
<reference evidence="2" key="3">
    <citation type="submission" date="2023-05" db="EMBL/GenBank/DDBJ databases">
        <authorList>
            <person name="Smith C.H."/>
        </authorList>
    </citation>
    <scope>NUCLEOTIDE SEQUENCE</scope>
    <source>
        <strain evidence="2">CHS0354</strain>
        <tissue evidence="2">Mantle</tissue>
    </source>
</reference>